<gene>
    <name evidence="2" type="ORF">ETD83_09660</name>
</gene>
<reference evidence="2 3" key="1">
    <citation type="submission" date="2019-05" db="EMBL/GenBank/DDBJ databases">
        <title>Draft genome sequence of Actinomadura sp. 14C53.</title>
        <authorList>
            <person name="Saricaoglu S."/>
            <person name="Isik K."/>
        </authorList>
    </citation>
    <scope>NUCLEOTIDE SEQUENCE [LARGE SCALE GENOMIC DNA]</scope>
    <source>
        <strain evidence="2 3">14C53</strain>
    </source>
</reference>
<accession>A0A5C4JFK5</accession>
<dbReference type="EMBL" id="VCKW01000036">
    <property type="protein sequence ID" value="TMR03766.1"/>
    <property type="molecule type" value="Genomic_DNA"/>
</dbReference>
<feature type="region of interest" description="Disordered" evidence="1">
    <location>
        <begin position="42"/>
        <end position="64"/>
    </location>
</feature>
<organism evidence="2 3">
    <name type="scientific">Actinomadura soli</name>
    <dbReference type="NCBI Taxonomy" id="2508997"/>
    <lineage>
        <taxon>Bacteria</taxon>
        <taxon>Bacillati</taxon>
        <taxon>Actinomycetota</taxon>
        <taxon>Actinomycetes</taxon>
        <taxon>Streptosporangiales</taxon>
        <taxon>Thermomonosporaceae</taxon>
        <taxon>Actinomadura</taxon>
    </lineage>
</organism>
<name>A0A5C4JFK5_9ACTN</name>
<proteinExistence type="predicted"/>
<evidence type="ECO:0000256" key="1">
    <source>
        <dbReference type="SAM" id="MobiDB-lite"/>
    </source>
</evidence>
<dbReference type="RefSeq" id="WP_138644727.1">
    <property type="nucleotide sequence ID" value="NZ_VCKW01000036.1"/>
</dbReference>
<dbReference type="OrthoDB" id="3482719at2"/>
<dbReference type="Proteomes" id="UP000309174">
    <property type="component" value="Unassembled WGS sequence"/>
</dbReference>
<dbReference type="AlphaFoldDB" id="A0A5C4JFK5"/>
<keyword evidence="3" id="KW-1185">Reference proteome</keyword>
<comment type="caution">
    <text evidence="2">The sequence shown here is derived from an EMBL/GenBank/DDBJ whole genome shotgun (WGS) entry which is preliminary data.</text>
</comment>
<sequence>MSVSRESSGSPVSRVNGCRYAAASSTNAIRRRVARASLCWQRPVDHERRRRNPVNSRYPRVGRT</sequence>
<protein>
    <submittedName>
        <fullName evidence="2">Uncharacterized protein</fullName>
    </submittedName>
</protein>
<evidence type="ECO:0000313" key="2">
    <source>
        <dbReference type="EMBL" id="TMR03766.1"/>
    </source>
</evidence>
<evidence type="ECO:0000313" key="3">
    <source>
        <dbReference type="Proteomes" id="UP000309174"/>
    </source>
</evidence>